<dbReference type="InParanoid" id="B4J6K6"/>
<dbReference type="SUPFAM" id="SSF51430">
    <property type="entry name" value="NAD(P)-linked oxidoreductase"/>
    <property type="match status" value="1"/>
</dbReference>
<dbReference type="eggNOG" id="KOG1577">
    <property type="taxonomic scope" value="Eukaryota"/>
</dbReference>
<dbReference type="EMBL" id="CH916367">
    <property type="protein sequence ID" value="EDW02007.1"/>
    <property type="molecule type" value="Genomic_DNA"/>
</dbReference>
<dbReference type="Pfam" id="PF00248">
    <property type="entry name" value="Aldo_ket_red"/>
    <property type="match status" value="1"/>
</dbReference>
<keyword evidence="6" id="KW-1185">Reference proteome</keyword>
<dbReference type="InterPro" id="IPR023210">
    <property type="entry name" value="NADP_OxRdtase_dom"/>
</dbReference>
<dbReference type="KEGG" id="dgr:6559822"/>
<feature type="binding site" evidence="2">
    <location>
        <position position="114"/>
    </location>
    <ligand>
        <name>substrate</name>
    </ligand>
</feature>
<dbReference type="InterPro" id="IPR044488">
    <property type="entry name" value="AKR2E"/>
</dbReference>
<evidence type="ECO:0000256" key="2">
    <source>
        <dbReference type="PIRSR" id="PIRSR000097-2"/>
    </source>
</evidence>
<dbReference type="PIRSF" id="PIRSF000097">
    <property type="entry name" value="AKR"/>
    <property type="match status" value="1"/>
</dbReference>
<feature type="site" description="Lowers pKa of active site Tyr" evidence="3">
    <location>
        <position position="81"/>
    </location>
</feature>
<dbReference type="InterPro" id="IPR036812">
    <property type="entry name" value="NAD(P)_OxRdtase_dom_sf"/>
</dbReference>
<dbReference type="Proteomes" id="UP000001070">
    <property type="component" value="Unassembled WGS sequence"/>
</dbReference>
<dbReference type="PANTHER" id="PTHR11732">
    <property type="entry name" value="ALDO/KETO REDUCTASE"/>
    <property type="match status" value="1"/>
</dbReference>
<dbReference type="CDD" id="cd19116">
    <property type="entry name" value="AKR_AKR2E1-5"/>
    <property type="match status" value="1"/>
</dbReference>
<dbReference type="PhylomeDB" id="B4J6K6"/>
<dbReference type="SMR" id="B4J6K6"/>
<reference evidence="5 6" key="1">
    <citation type="journal article" date="2007" name="Nature">
        <title>Evolution of genes and genomes on the Drosophila phylogeny.</title>
        <authorList>
            <consortium name="Drosophila 12 Genomes Consortium"/>
            <person name="Clark A.G."/>
            <person name="Eisen M.B."/>
            <person name="Smith D.R."/>
            <person name="Bergman C.M."/>
            <person name="Oliver B."/>
            <person name="Markow T.A."/>
            <person name="Kaufman T.C."/>
            <person name="Kellis M."/>
            <person name="Gelbart W."/>
            <person name="Iyer V.N."/>
            <person name="Pollard D.A."/>
            <person name="Sackton T.B."/>
            <person name="Larracuente A.M."/>
            <person name="Singh N.D."/>
            <person name="Abad J.P."/>
            <person name="Abt D.N."/>
            <person name="Adryan B."/>
            <person name="Aguade M."/>
            <person name="Akashi H."/>
            <person name="Anderson W.W."/>
            <person name="Aquadro C.F."/>
            <person name="Ardell D.H."/>
            <person name="Arguello R."/>
            <person name="Artieri C.G."/>
            <person name="Barbash D.A."/>
            <person name="Barker D."/>
            <person name="Barsanti P."/>
            <person name="Batterham P."/>
            <person name="Batzoglou S."/>
            <person name="Begun D."/>
            <person name="Bhutkar A."/>
            <person name="Blanco E."/>
            <person name="Bosak S.A."/>
            <person name="Bradley R.K."/>
            <person name="Brand A.D."/>
            <person name="Brent M.R."/>
            <person name="Brooks A.N."/>
            <person name="Brown R.H."/>
            <person name="Butlin R.K."/>
            <person name="Caggese C."/>
            <person name="Calvi B.R."/>
            <person name="Bernardo de Carvalho A."/>
            <person name="Caspi A."/>
            <person name="Castrezana S."/>
            <person name="Celniker S.E."/>
            <person name="Chang J.L."/>
            <person name="Chapple C."/>
            <person name="Chatterji S."/>
            <person name="Chinwalla A."/>
            <person name="Civetta A."/>
            <person name="Clifton S.W."/>
            <person name="Comeron J.M."/>
            <person name="Costello J.C."/>
            <person name="Coyne J.A."/>
            <person name="Daub J."/>
            <person name="David R.G."/>
            <person name="Delcher A.L."/>
            <person name="Delehaunty K."/>
            <person name="Do C.B."/>
            <person name="Ebling H."/>
            <person name="Edwards K."/>
            <person name="Eickbush T."/>
            <person name="Evans J.D."/>
            <person name="Filipski A."/>
            <person name="Findeiss S."/>
            <person name="Freyhult E."/>
            <person name="Fulton L."/>
            <person name="Fulton R."/>
            <person name="Garcia A.C."/>
            <person name="Gardiner A."/>
            <person name="Garfield D.A."/>
            <person name="Garvin B.E."/>
            <person name="Gibson G."/>
            <person name="Gilbert D."/>
            <person name="Gnerre S."/>
            <person name="Godfrey J."/>
            <person name="Good R."/>
            <person name="Gotea V."/>
            <person name="Gravely B."/>
            <person name="Greenberg A.J."/>
            <person name="Griffiths-Jones S."/>
            <person name="Gross S."/>
            <person name="Guigo R."/>
            <person name="Gustafson E.A."/>
            <person name="Haerty W."/>
            <person name="Hahn M.W."/>
            <person name="Halligan D.L."/>
            <person name="Halpern A.L."/>
            <person name="Halter G.M."/>
            <person name="Han M.V."/>
            <person name="Heger A."/>
            <person name="Hillier L."/>
            <person name="Hinrichs A.S."/>
            <person name="Holmes I."/>
            <person name="Hoskins R.A."/>
            <person name="Hubisz M.J."/>
            <person name="Hultmark D."/>
            <person name="Huntley M.A."/>
            <person name="Jaffe D.B."/>
            <person name="Jagadeeshan S."/>
            <person name="Jeck W.R."/>
            <person name="Johnson J."/>
            <person name="Jones C.D."/>
            <person name="Jordan W.C."/>
            <person name="Karpen G.H."/>
            <person name="Kataoka E."/>
            <person name="Keightley P.D."/>
            <person name="Kheradpour P."/>
            <person name="Kirkness E.F."/>
            <person name="Koerich L.B."/>
            <person name="Kristiansen K."/>
            <person name="Kudrna D."/>
            <person name="Kulathinal R.J."/>
            <person name="Kumar S."/>
            <person name="Kwok R."/>
            <person name="Lander E."/>
            <person name="Langley C.H."/>
            <person name="Lapoint R."/>
            <person name="Lazzaro B.P."/>
            <person name="Lee S.J."/>
            <person name="Levesque L."/>
            <person name="Li R."/>
            <person name="Lin C.F."/>
            <person name="Lin M.F."/>
            <person name="Lindblad-Toh K."/>
            <person name="Llopart A."/>
            <person name="Long M."/>
            <person name="Low L."/>
            <person name="Lozovsky E."/>
            <person name="Lu J."/>
            <person name="Luo M."/>
            <person name="Machado C.A."/>
            <person name="Makalowski W."/>
            <person name="Marzo M."/>
            <person name="Matsuda M."/>
            <person name="Matzkin L."/>
            <person name="McAllister B."/>
            <person name="McBride C.S."/>
            <person name="McKernan B."/>
            <person name="McKernan K."/>
            <person name="Mendez-Lago M."/>
            <person name="Minx P."/>
            <person name="Mollenhauer M.U."/>
            <person name="Montooth K."/>
            <person name="Mount S.M."/>
            <person name="Mu X."/>
            <person name="Myers E."/>
            <person name="Negre B."/>
            <person name="Newfeld S."/>
            <person name="Nielsen R."/>
            <person name="Noor M.A."/>
            <person name="O'Grady P."/>
            <person name="Pachter L."/>
            <person name="Papaceit M."/>
            <person name="Parisi M.J."/>
            <person name="Parisi M."/>
            <person name="Parts L."/>
            <person name="Pedersen J.S."/>
            <person name="Pesole G."/>
            <person name="Phillippy A.M."/>
            <person name="Ponting C.P."/>
            <person name="Pop M."/>
            <person name="Porcelli D."/>
            <person name="Powell J.R."/>
            <person name="Prohaska S."/>
            <person name="Pruitt K."/>
            <person name="Puig M."/>
            <person name="Quesneville H."/>
            <person name="Ram K.R."/>
            <person name="Rand D."/>
            <person name="Rasmussen M.D."/>
            <person name="Reed L.K."/>
            <person name="Reenan R."/>
            <person name="Reily A."/>
            <person name="Remington K.A."/>
            <person name="Rieger T.T."/>
            <person name="Ritchie M.G."/>
            <person name="Robin C."/>
            <person name="Rogers Y.H."/>
            <person name="Rohde C."/>
            <person name="Rozas J."/>
            <person name="Rubenfield M.J."/>
            <person name="Ruiz A."/>
            <person name="Russo S."/>
            <person name="Salzberg S.L."/>
            <person name="Sanchez-Gracia A."/>
            <person name="Saranga D.J."/>
            <person name="Sato H."/>
            <person name="Schaeffer S.W."/>
            <person name="Schatz M.C."/>
            <person name="Schlenke T."/>
            <person name="Schwartz R."/>
            <person name="Segarra C."/>
            <person name="Singh R.S."/>
            <person name="Sirot L."/>
            <person name="Sirota M."/>
            <person name="Sisneros N.B."/>
            <person name="Smith C.D."/>
            <person name="Smith T.F."/>
            <person name="Spieth J."/>
            <person name="Stage D.E."/>
            <person name="Stark A."/>
            <person name="Stephan W."/>
            <person name="Strausberg R.L."/>
            <person name="Strempel S."/>
            <person name="Sturgill D."/>
            <person name="Sutton G."/>
            <person name="Sutton G.G."/>
            <person name="Tao W."/>
            <person name="Teichmann S."/>
            <person name="Tobari Y.N."/>
            <person name="Tomimura Y."/>
            <person name="Tsolas J.M."/>
            <person name="Valente V.L."/>
            <person name="Venter E."/>
            <person name="Venter J.C."/>
            <person name="Vicario S."/>
            <person name="Vieira F.G."/>
            <person name="Vilella A.J."/>
            <person name="Villasante A."/>
            <person name="Walenz B."/>
            <person name="Wang J."/>
            <person name="Wasserman M."/>
            <person name="Watts T."/>
            <person name="Wilson D."/>
            <person name="Wilson R.K."/>
            <person name="Wing R.A."/>
            <person name="Wolfner M.F."/>
            <person name="Wong A."/>
            <person name="Wong G.K."/>
            <person name="Wu C.I."/>
            <person name="Wu G."/>
            <person name="Yamamoto D."/>
            <person name="Yang H.P."/>
            <person name="Yang S.P."/>
            <person name="Yorke J.A."/>
            <person name="Yoshida K."/>
            <person name="Zdobnov E."/>
            <person name="Zhang P."/>
            <person name="Zhang Y."/>
            <person name="Zimin A.V."/>
            <person name="Baldwin J."/>
            <person name="Abdouelleil A."/>
            <person name="Abdulkadir J."/>
            <person name="Abebe A."/>
            <person name="Abera B."/>
            <person name="Abreu J."/>
            <person name="Acer S.C."/>
            <person name="Aftuck L."/>
            <person name="Alexander A."/>
            <person name="An P."/>
            <person name="Anderson E."/>
            <person name="Anderson S."/>
            <person name="Arachi H."/>
            <person name="Azer M."/>
            <person name="Bachantsang P."/>
            <person name="Barry A."/>
            <person name="Bayul T."/>
            <person name="Berlin A."/>
            <person name="Bessette D."/>
            <person name="Bloom T."/>
            <person name="Blye J."/>
            <person name="Boguslavskiy L."/>
            <person name="Bonnet C."/>
            <person name="Boukhgalter B."/>
            <person name="Bourzgui I."/>
            <person name="Brown A."/>
            <person name="Cahill P."/>
            <person name="Channer S."/>
            <person name="Cheshatsang Y."/>
            <person name="Chuda L."/>
            <person name="Citroen M."/>
            <person name="Collymore A."/>
            <person name="Cooke P."/>
            <person name="Costello M."/>
            <person name="D'Aco K."/>
            <person name="Daza R."/>
            <person name="De Haan G."/>
            <person name="DeGray S."/>
            <person name="DeMaso C."/>
            <person name="Dhargay N."/>
            <person name="Dooley K."/>
            <person name="Dooley E."/>
            <person name="Doricent M."/>
            <person name="Dorje P."/>
            <person name="Dorjee K."/>
            <person name="Dupes A."/>
            <person name="Elong R."/>
            <person name="Falk J."/>
            <person name="Farina A."/>
            <person name="Faro S."/>
            <person name="Ferguson D."/>
            <person name="Fisher S."/>
            <person name="Foley C.D."/>
            <person name="Franke A."/>
            <person name="Friedrich D."/>
            <person name="Gadbois L."/>
            <person name="Gearin G."/>
            <person name="Gearin C.R."/>
            <person name="Giannoukos G."/>
            <person name="Goode T."/>
            <person name="Graham J."/>
            <person name="Grandbois E."/>
            <person name="Grewal S."/>
            <person name="Gyaltsen K."/>
            <person name="Hafez N."/>
            <person name="Hagos B."/>
            <person name="Hall J."/>
            <person name="Henson C."/>
            <person name="Hollinger A."/>
            <person name="Honan T."/>
            <person name="Huard M.D."/>
            <person name="Hughes L."/>
            <person name="Hurhula B."/>
            <person name="Husby M.E."/>
            <person name="Kamat A."/>
            <person name="Kanga B."/>
            <person name="Kashin S."/>
            <person name="Khazanovich D."/>
            <person name="Kisner P."/>
            <person name="Lance K."/>
            <person name="Lara M."/>
            <person name="Lee W."/>
            <person name="Lennon N."/>
            <person name="Letendre F."/>
            <person name="LeVine R."/>
            <person name="Lipovsky A."/>
            <person name="Liu X."/>
            <person name="Liu J."/>
            <person name="Liu S."/>
            <person name="Lokyitsang T."/>
            <person name="Lokyitsang Y."/>
            <person name="Lubonja R."/>
            <person name="Lui A."/>
            <person name="MacDonald P."/>
            <person name="Magnisalis V."/>
            <person name="Maru K."/>
            <person name="Matthews C."/>
            <person name="McCusker W."/>
            <person name="McDonough S."/>
            <person name="Mehta T."/>
            <person name="Meldrim J."/>
            <person name="Meneus L."/>
            <person name="Mihai O."/>
            <person name="Mihalev A."/>
            <person name="Mihova T."/>
            <person name="Mittelman R."/>
            <person name="Mlenga V."/>
            <person name="Montmayeur A."/>
            <person name="Mulrain L."/>
            <person name="Navidi A."/>
            <person name="Naylor J."/>
            <person name="Negash T."/>
            <person name="Nguyen T."/>
            <person name="Nguyen N."/>
            <person name="Nicol R."/>
            <person name="Norbu C."/>
            <person name="Norbu N."/>
            <person name="Novod N."/>
            <person name="O'Neill B."/>
            <person name="Osman S."/>
            <person name="Markiewicz E."/>
            <person name="Oyono O.L."/>
            <person name="Patti C."/>
            <person name="Phunkhang P."/>
            <person name="Pierre F."/>
            <person name="Priest M."/>
            <person name="Raghuraman S."/>
            <person name="Rege F."/>
            <person name="Reyes R."/>
            <person name="Rise C."/>
            <person name="Rogov P."/>
            <person name="Ross K."/>
            <person name="Ryan E."/>
            <person name="Settipalli S."/>
            <person name="Shea T."/>
            <person name="Sherpa N."/>
            <person name="Shi L."/>
            <person name="Shih D."/>
            <person name="Sparrow T."/>
            <person name="Spaulding J."/>
            <person name="Stalker J."/>
            <person name="Stange-Thomann N."/>
            <person name="Stavropoulos S."/>
            <person name="Stone C."/>
            <person name="Strader C."/>
            <person name="Tesfaye S."/>
            <person name="Thomson T."/>
            <person name="Thoulutsang Y."/>
            <person name="Thoulutsang D."/>
            <person name="Topham K."/>
            <person name="Topping I."/>
            <person name="Tsamla T."/>
            <person name="Vassiliev H."/>
            <person name="Vo A."/>
            <person name="Wangchuk T."/>
            <person name="Wangdi T."/>
            <person name="Weiand M."/>
            <person name="Wilkinson J."/>
            <person name="Wilson A."/>
            <person name="Yadav S."/>
            <person name="Young G."/>
            <person name="Yu Q."/>
            <person name="Zembek L."/>
            <person name="Zhong D."/>
            <person name="Zimmer A."/>
            <person name="Zwirko Z."/>
            <person name="Jaffe D.B."/>
            <person name="Alvarez P."/>
            <person name="Brockman W."/>
            <person name="Butler J."/>
            <person name="Chin C."/>
            <person name="Gnerre S."/>
            <person name="Grabherr M."/>
            <person name="Kleber M."/>
            <person name="Mauceli E."/>
            <person name="MacCallum I."/>
        </authorList>
    </citation>
    <scope>NUCLEOTIDE SEQUENCE [LARGE SCALE GENOMIC DNA]</scope>
    <source>
        <strain evidence="6">Tucson 15287-2541.00</strain>
    </source>
</reference>
<dbReference type="OMA" id="WPPFLYD"/>
<dbReference type="PROSITE" id="PS00798">
    <property type="entry name" value="ALDOKETO_REDUCTASE_1"/>
    <property type="match status" value="1"/>
</dbReference>
<name>B4J6K6_DROGR</name>
<dbReference type="FunFam" id="3.20.20.100:FF:000023">
    <property type="entry name" value="aldose reductase"/>
    <property type="match status" value="1"/>
</dbReference>
<evidence type="ECO:0000313" key="5">
    <source>
        <dbReference type="EMBL" id="EDW02007.1"/>
    </source>
</evidence>
<accession>B4J6K6</accession>
<dbReference type="InterPro" id="IPR018170">
    <property type="entry name" value="Aldo/ket_reductase_CS"/>
</dbReference>
<dbReference type="InterPro" id="IPR020471">
    <property type="entry name" value="AKR"/>
</dbReference>
<protein>
    <submittedName>
        <fullName evidence="5">GH20139</fullName>
    </submittedName>
</protein>
<feature type="domain" description="NADP-dependent oxidoreductase" evidence="4">
    <location>
        <begin position="19"/>
        <end position="283"/>
    </location>
</feature>
<organism evidence="6">
    <name type="scientific">Drosophila grimshawi</name>
    <name type="common">Hawaiian fruit fly</name>
    <name type="synonym">Idiomyia grimshawi</name>
    <dbReference type="NCBI Taxonomy" id="7222"/>
    <lineage>
        <taxon>Eukaryota</taxon>
        <taxon>Metazoa</taxon>
        <taxon>Ecdysozoa</taxon>
        <taxon>Arthropoda</taxon>
        <taxon>Hexapoda</taxon>
        <taxon>Insecta</taxon>
        <taxon>Pterygota</taxon>
        <taxon>Neoptera</taxon>
        <taxon>Endopterygota</taxon>
        <taxon>Diptera</taxon>
        <taxon>Brachycera</taxon>
        <taxon>Muscomorpha</taxon>
        <taxon>Ephydroidea</taxon>
        <taxon>Drosophilidae</taxon>
        <taxon>Drosophila</taxon>
        <taxon>Hawaiian Drosophila</taxon>
    </lineage>
</organism>
<dbReference type="STRING" id="7222.B4J6K6"/>
<dbReference type="AlphaFoldDB" id="B4J6K6"/>
<proteinExistence type="predicted"/>
<dbReference type="OrthoDB" id="416253at2759"/>
<evidence type="ECO:0000313" key="6">
    <source>
        <dbReference type="Proteomes" id="UP000001070"/>
    </source>
</evidence>
<dbReference type="HOGENOM" id="CLU_023205_0_0_1"/>
<dbReference type="FunCoup" id="B4J6K6">
    <property type="interactions" value="370"/>
</dbReference>
<dbReference type="Gene3D" id="3.20.20.100">
    <property type="entry name" value="NADP-dependent oxidoreductase domain"/>
    <property type="match status" value="1"/>
</dbReference>
<dbReference type="PROSITE" id="PS00062">
    <property type="entry name" value="ALDOKETO_REDUCTASE_2"/>
    <property type="match status" value="1"/>
</dbReference>
<evidence type="ECO:0000259" key="4">
    <source>
        <dbReference type="Pfam" id="PF00248"/>
    </source>
</evidence>
<evidence type="ECO:0000256" key="3">
    <source>
        <dbReference type="PIRSR" id="PIRSR000097-3"/>
    </source>
</evidence>
<evidence type="ECO:0000256" key="1">
    <source>
        <dbReference type="PIRSR" id="PIRSR000097-1"/>
    </source>
</evidence>
<dbReference type="PRINTS" id="PR00069">
    <property type="entry name" value="ALDKETRDTASE"/>
</dbReference>
<feature type="active site" description="Proton donor" evidence="1">
    <location>
        <position position="52"/>
    </location>
</feature>
<gene>
    <name evidence="5" type="primary">Dgri\GH20139</name>
    <name evidence="5" type="ORF">Dgri_GH20139</name>
</gene>
<sequence>MAKLAPKIKLNNGREMPIMGLGTWRSFESEAYQATRNAIDIGYRHIDTAFVYENENEVGRAIREKIAEGTIKREEIFVTTKLGGIHHDPEVVERAFRLSLNNLGLDYIDLYLMHMPIGQKFHDDSNVHGTLELTDVDYLDTWREMEKLVDLGLTRSIGLSNFNASQTERVLQHCRIKPVVNQVECHPAFQQKQLRAHAKEHGIVICAYCPLARPQPARNWPPFLYDECAQQLAKKYGHTAAQICLRYLIQIGVVPLPKSSNKSRLAENFNCFDFELAPDDLLKMETYHKGVRTVPFSGMARHKYYPFNDEF</sequence>
<dbReference type="GO" id="GO:0016491">
    <property type="term" value="F:oxidoreductase activity"/>
    <property type="evidence" value="ECO:0007669"/>
    <property type="project" value="InterPro"/>
</dbReference>